<evidence type="ECO:0000313" key="3">
    <source>
        <dbReference type="Proteomes" id="UP000198852"/>
    </source>
</evidence>
<evidence type="ECO:0000313" key="2">
    <source>
        <dbReference type="EMBL" id="SFS51402.1"/>
    </source>
</evidence>
<dbReference type="Proteomes" id="UP000198852">
    <property type="component" value="Unassembled WGS sequence"/>
</dbReference>
<dbReference type="STRING" id="95161.SAMN05660874_01423"/>
<gene>
    <name evidence="2" type="ORF">SAMN05660874_01423</name>
</gene>
<dbReference type="InterPro" id="IPR007278">
    <property type="entry name" value="DUF397"/>
</dbReference>
<keyword evidence="3" id="KW-1185">Reference proteome</keyword>
<sequence length="64" mass="6907">MAHISGWRTSSRSQGQGQCVEVGFGSDHVGVRDTKNRGAGRIEIASQLWKDFVGGLKSGRFDQG</sequence>
<dbReference type="AlphaFoldDB" id="A0A1I6QG74"/>
<dbReference type="Pfam" id="PF04149">
    <property type="entry name" value="DUF397"/>
    <property type="match status" value="1"/>
</dbReference>
<reference evidence="3" key="1">
    <citation type="submission" date="2016-10" db="EMBL/GenBank/DDBJ databases">
        <authorList>
            <person name="Varghese N."/>
            <person name="Submissions S."/>
        </authorList>
    </citation>
    <scope>NUCLEOTIDE SEQUENCE [LARGE SCALE GENOMIC DNA]</scope>
    <source>
        <strain evidence="3">DSM 44771</strain>
    </source>
</reference>
<protein>
    <recommendedName>
        <fullName evidence="1">DUF397 domain-containing protein</fullName>
    </recommendedName>
</protein>
<accession>A0A1I6QG74</accession>
<dbReference type="OrthoDB" id="3430276at2"/>
<feature type="domain" description="DUF397" evidence="1">
    <location>
        <begin position="6"/>
        <end position="57"/>
    </location>
</feature>
<organism evidence="2 3">
    <name type="scientific">Saccharopolyspora flava</name>
    <dbReference type="NCBI Taxonomy" id="95161"/>
    <lineage>
        <taxon>Bacteria</taxon>
        <taxon>Bacillati</taxon>
        <taxon>Actinomycetota</taxon>
        <taxon>Actinomycetes</taxon>
        <taxon>Pseudonocardiales</taxon>
        <taxon>Pseudonocardiaceae</taxon>
        <taxon>Saccharopolyspora</taxon>
    </lineage>
</organism>
<proteinExistence type="predicted"/>
<dbReference type="RefSeq" id="WP_093414802.1">
    <property type="nucleotide sequence ID" value="NZ_FOZX01000002.1"/>
</dbReference>
<name>A0A1I6QG74_9PSEU</name>
<evidence type="ECO:0000259" key="1">
    <source>
        <dbReference type="Pfam" id="PF04149"/>
    </source>
</evidence>
<dbReference type="EMBL" id="FOZX01000002">
    <property type="protein sequence ID" value="SFS51402.1"/>
    <property type="molecule type" value="Genomic_DNA"/>
</dbReference>